<dbReference type="InterPro" id="IPR005079">
    <property type="entry name" value="Peptidase_C45_hydrolase"/>
</dbReference>
<dbReference type="NCBIfam" id="NF040521">
    <property type="entry name" value="C45_proenzyme"/>
    <property type="match status" value="1"/>
</dbReference>
<accession>Q14T93</accession>
<evidence type="ECO:0000259" key="2">
    <source>
        <dbReference type="Pfam" id="PF03417"/>
    </source>
</evidence>
<evidence type="ECO:0000313" key="3">
    <source>
        <dbReference type="EMBL" id="BAE97628.1"/>
    </source>
</evidence>
<dbReference type="InterPro" id="IPR047801">
    <property type="entry name" value="Peptidase_C45"/>
</dbReference>
<dbReference type="EMBL" id="AB264778">
    <property type="protein sequence ID" value="BAE97628.1"/>
    <property type="molecule type" value="Genomic_DNA"/>
</dbReference>
<dbReference type="PANTHER" id="PTHR34180">
    <property type="entry name" value="PEPTIDASE C45"/>
    <property type="match status" value="1"/>
</dbReference>
<protein>
    <submittedName>
        <fullName evidence="3">Acyl-coenzyme A/6-aminopenicillanic acid acyl-transferase</fullName>
    </submittedName>
</protein>
<dbReference type="Gene3D" id="3.60.60.10">
    <property type="entry name" value="Penicillin V Acylase, Chain A"/>
    <property type="match status" value="1"/>
</dbReference>
<dbReference type="Pfam" id="PF03417">
    <property type="entry name" value="AAT"/>
    <property type="match status" value="1"/>
</dbReference>
<keyword evidence="3" id="KW-0808">Transferase</keyword>
<dbReference type="InterPro" id="IPR047794">
    <property type="entry name" value="C45_proenzyme-like"/>
</dbReference>
<feature type="region of interest" description="Disordered" evidence="1">
    <location>
        <begin position="27"/>
        <end position="52"/>
    </location>
</feature>
<sequence length="376" mass="40513">MNIPQDVSEYQEVRITDQVPALLQIVGDPATDSGTSRSRAPRPANWASAGAPRCAKPRGRLHEYAELFRVLGVDEERERDGVARVVSALRGWRPGLLEQFEGIAEGAGVELSQVVALNARTEIIALGEKPSSECSTLTAEIGDHRYGVQTWDWHVELDPFWHTHTVSGPGLRYAGLTEQGILSKIGVNEAGLALHFNILGHREDRPDGVPMHVLSSVVLSECRSVDEAIELIREAPIASSSAFTMLDAQRAVSVEMSPAGVFVIEAVAGSVQRTNHFQHETPLAAQKSEIYEPDSSERPCSVRARLAEGLPVAPGDLVRVLLTEEASRRSPAAPTCPRATGTGGPPSRRSSPTRRPARSGSSTACPPRPRRGSGAR</sequence>
<evidence type="ECO:0000256" key="1">
    <source>
        <dbReference type="SAM" id="MobiDB-lite"/>
    </source>
</evidence>
<name>Q14T93_AGRS5</name>
<dbReference type="PANTHER" id="PTHR34180:SF1">
    <property type="entry name" value="BETA-ALANYL-DOPAMINE_CARCININE HYDROLASE"/>
    <property type="match status" value="1"/>
</dbReference>
<feature type="region of interest" description="Disordered" evidence="1">
    <location>
        <begin position="323"/>
        <end position="376"/>
    </location>
</feature>
<dbReference type="AlphaFoldDB" id="Q14T93"/>
<dbReference type="Gene3D" id="1.10.10.2120">
    <property type="match status" value="1"/>
</dbReference>
<gene>
    <name evidence="3" type="primary">penDE</name>
</gene>
<dbReference type="GO" id="GO:0016740">
    <property type="term" value="F:transferase activity"/>
    <property type="evidence" value="ECO:0007669"/>
    <property type="project" value="UniProtKB-KW"/>
</dbReference>
<reference evidence="3" key="1">
    <citation type="journal article" date="2007" name="J. Biosci. Bioeng.">
        <title>Genetic organization of nylon-oligomer-degrading enzymes from alkalophilic bacterium, Agromyces sp. KY5R.</title>
        <authorList>
            <person name="Yasuhira K."/>
            <person name="Uedo Y."/>
            <person name="Takeo M."/>
            <person name="Kato D."/>
            <person name="Negoro S."/>
        </authorList>
    </citation>
    <scope>NUCLEOTIDE SEQUENCE</scope>
    <source>
        <strain evidence="3">KY5R</strain>
    </source>
</reference>
<organism evidence="3">
    <name type="scientific">Agromyces sp. (strain KY5R)</name>
    <dbReference type="NCBI Taxonomy" id="388924"/>
    <lineage>
        <taxon>Bacteria</taxon>
        <taxon>Bacillati</taxon>
        <taxon>Actinomycetota</taxon>
        <taxon>Actinomycetes</taxon>
        <taxon>Micrococcales</taxon>
        <taxon>Microbacteriaceae</taxon>
        <taxon>Agromyces</taxon>
    </lineage>
</organism>
<proteinExistence type="predicted"/>
<feature type="domain" description="Peptidase C45 hydrolase" evidence="2">
    <location>
        <begin position="144"/>
        <end position="298"/>
    </location>
</feature>